<organism evidence="1 2">
    <name type="scientific">Plenodomus tracheiphilus IPT5</name>
    <dbReference type="NCBI Taxonomy" id="1408161"/>
    <lineage>
        <taxon>Eukaryota</taxon>
        <taxon>Fungi</taxon>
        <taxon>Dikarya</taxon>
        <taxon>Ascomycota</taxon>
        <taxon>Pezizomycotina</taxon>
        <taxon>Dothideomycetes</taxon>
        <taxon>Pleosporomycetidae</taxon>
        <taxon>Pleosporales</taxon>
        <taxon>Pleosporineae</taxon>
        <taxon>Leptosphaeriaceae</taxon>
        <taxon>Plenodomus</taxon>
    </lineage>
</organism>
<evidence type="ECO:0000313" key="1">
    <source>
        <dbReference type="EMBL" id="KAF2845086.1"/>
    </source>
</evidence>
<dbReference type="AlphaFoldDB" id="A0A6A7AP80"/>
<protein>
    <submittedName>
        <fullName evidence="1">Uncharacterized protein</fullName>
    </submittedName>
</protein>
<proteinExistence type="predicted"/>
<evidence type="ECO:0000313" key="2">
    <source>
        <dbReference type="Proteomes" id="UP000799423"/>
    </source>
</evidence>
<sequence length="109" mass="12489">FFDLPREIRDKIYSETWALTTRTPLRSLPSIHVAAQYAGQTHSYESYLDTAKCLMANRAMLSEALEEFHRGARTIFTRTSSDKSTQDTSRLDSLAGLLFPLRARNIEYV</sequence>
<gene>
    <name evidence="1" type="ORF">T440DRAFT_374977</name>
</gene>
<dbReference type="OrthoDB" id="3799620at2759"/>
<dbReference type="EMBL" id="MU006354">
    <property type="protein sequence ID" value="KAF2845086.1"/>
    <property type="molecule type" value="Genomic_DNA"/>
</dbReference>
<name>A0A6A7AP80_9PLEO</name>
<feature type="non-terminal residue" evidence="1">
    <location>
        <position position="109"/>
    </location>
</feature>
<feature type="non-terminal residue" evidence="1">
    <location>
        <position position="1"/>
    </location>
</feature>
<reference evidence="1" key="1">
    <citation type="submission" date="2020-01" db="EMBL/GenBank/DDBJ databases">
        <authorList>
            <consortium name="DOE Joint Genome Institute"/>
            <person name="Haridas S."/>
            <person name="Albert R."/>
            <person name="Binder M."/>
            <person name="Bloem J."/>
            <person name="Labutti K."/>
            <person name="Salamov A."/>
            <person name="Andreopoulos B."/>
            <person name="Baker S.E."/>
            <person name="Barry K."/>
            <person name="Bills G."/>
            <person name="Bluhm B.H."/>
            <person name="Cannon C."/>
            <person name="Castanera R."/>
            <person name="Culley D.E."/>
            <person name="Daum C."/>
            <person name="Ezra D."/>
            <person name="Gonzalez J.B."/>
            <person name="Henrissat B."/>
            <person name="Kuo A."/>
            <person name="Liang C."/>
            <person name="Lipzen A."/>
            <person name="Lutzoni F."/>
            <person name="Magnuson J."/>
            <person name="Mondo S."/>
            <person name="Nolan M."/>
            <person name="Ohm R."/>
            <person name="Pangilinan J."/>
            <person name="Park H.-J."/>
            <person name="Ramirez L."/>
            <person name="Alfaro M."/>
            <person name="Sun H."/>
            <person name="Tritt A."/>
            <person name="Yoshinaga Y."/>
            <person name="Zwiers L.-H."/>
            <person name="Turgeon B.G."/>
            <person name="Goodwin S.B."/>
            <person name="Spatafora J.W."/>
            <person name="Crous P.W."/>
            <person name="Grigoriev I.V."/>
        </authorList>
    </citation>
    <scope>NUCLEOTIDE SEQUENCE</scope>
    <source>
        <strain evidence="1">IPT5</strain>
    </source>
</reference>
<accession>A0A6A7AP80</accession>
<keyword evidence="2" id="KW-1185">Reference proteome</keyword>
<dbReference type="Proteomes" id="UP000799423">
    <property type="component" value="Unassembled WGS sequence"/>
</dbReference>